<dbReference type="Gene3D" id="1.20.1280.50">
    <property type="match status" value="1"/>
</dbReference>
<keyword evidence="3" id="KW-1185">Reference proteome</keyword>
<dbReference type="InterPro" id="IPR036047">
    <property type="entry name" value="F-box-like_dom_sf"/>
</dbReference>
<reference evidence="2 3" key="1">
    <citation type="journal article" date="2018" name="Nat. Ecol. Evol.">
        <title>Pezizomycetes genomes reveal the molecular basis of ectomycorrhizal truffle lifestyle.</title>
        <authorList>
            <person name="Murat C."/>
            <person name="Payen T."/>
            <person name="Noel B."/>
            <person name="Kuo A."/>
            <person name="Morin E."/>
            <person name="Chen J."/>
            <person name="Kohler A."/>
            <person name="Krizsan K."/>
            <person name="Balestrini R."/>
            <person name="Da Silva C."/>
            <person name="Montanini B."/>
            <person name="Hainaut M."/>
            <person name="Levati E."/>
            <person name="Barry K.W."/>
            <person name="Belfiori B."/>
            <person name="Cichocki N."/>
            <person name="Clum A."/>
            <person name="Dockter R.B."/>
            <person name="Fauchery L."/>
            <person name="Guy J."/>
            <person name="Iotti M."/>
            <person name="Le Tacon F."/>
            <person name="Lindquist E.A."/>
            <person name="Lipzen A."/>
            <person name="Malagnac F."/>
            <person name="Mello A."/>
            <person name="Molinier V."/>
            <person name="Miyauchi S."/>
            <person name="Poulain J."/>
            <person name="Riccioni C."/>
            <person name="Rubini A."/>
            <person name="Sitrit Y."/>
            <person name="Splivallo R."/>
            <person name="Traeger S."/>
            <person name="Wang M."/>
            <person name="Zifcakova L."/>
            <person name="Wipf D."/>
            <person name="Zambonelli A."/>
            <person name="Paolocci F."/>
            <person name="Nowrousian M."/>
            <person name="Ottonello S."/>
            <person name="Baldrian P."/>
            <person name="Spatafora J.W."/>
            <person name="Henrissat B."/>
            <person name="Nagy L.G."/>
            <person name="Aury J.M."/>
            <person name="Wincker P."/>
            <person name="Grigoriev I.V."/>
            <person name="Bonfante P."/>
            <person name="Martin F.M."/>
        </authorList>
    </citation>
    <scope>NUCLEOTIDE SEQUENCE [LARGE SCALE GENOMIC DNA]</scope>
    <source>
        <strain evidence="2 3">RN42</strain>
    </source>
</reference>
<gene>
    <name evidence="2" type="ORF">BJ508DRAFT_381986</name>
</gene>
<evidence type="ECO:0000313" key="2">
    <source>
        <dbReference type="EMBL" id="RPA71551.1"/>
    </source>
</evidence>
<dbReference type="SUPFAM" id="SSF81383">
    <property type="entry name" value="F-box domain"/>
    <property type="match status" value="1"/>
</dbReference>
<proteinExistence type="predicted"/>
<feature type="domain" description="F-box" evidence="1">
    <location>
        <begin position="10"/>
        <end position="64"/>
    </location>
</feature>
<dbReference type="PROSITE" id="PS50181">
    <property type="entry name" value="FBOX"/>
    <property type="match status" value="1"/>
</dbReference>
<protein>
    <recommendedName>
        <fullName evidence="1">F-box domain-containing protein</fullName>
    </recommendedName>
</protein>
<dbReference type="AlphaFoldDB" id="A0A3N4HGR2"/>
<accession>A0A3N4HGR2</accession>
<organism evidence="2 3">
    <name type="scientific">Ascobolus immersus RN42</name>
    <dbReference type="NCBI Taxonomy" id="1160509"/>
    <lineage>
        <taxon>Eukaryota</taxon>
        <taxon>Fungi</taxon>
        <taxon>Dikarya</taxon>
        <taxon>Ascomycota</taxon>
        <taxon>Pezizomycotina</taxon>
        <taxon>Pezizomycetes</taxon>
        <taxon>Pezizales</taxon>
        <taxon>Ascobolaceae</taxon>
        <taxon>Ascobolus</taxon>
    </lineage>
</organism>
<sequence>MSSTTLTHFPKPLALLPTEILHNIFIHLPDPHAYLALSTTCHRFHLIAQSECTRLHFSSEWFRSHCNDVIAPSIINFIVRFIRRHSAQSVLCTHRDVSMENMHEFFYDDVSEHDTSYWGMTTIWTTEKRKSHLQKLSASRVSGRSSSRQPLPRLDDLVMDLEDVVTGWDLVRAWQECCKTVPGEGTKAKFYDYWKEVRDVHDCQCGRNVKINKARSVLPRSKKRNRPMYSETELELMYEAARRELPEEKRRKKE</sequence>
<dbReference type="EMBL" id="ML119919">
    <property type="protein sequence ID" value="RPA71551.1"/>
    <property type="molecule type" value="Genomic_DNA"/>
</dbReference>
<dbReference type="CDD" id="cd09917">
    <property type="entry name" value="F-box_SF"/>
    <property type="match status" value="1"/>
</dbReference>
<dbReference type="InterPro" id="IPR001810">
    <property type="entry name" value="F-box_dom"/>
</dbReference>
<evidence type="ECO:0000259" key="1">
    <source>
        <dbReference type="PROSITE" id="PS50181"/>
    </source>
</evidence>
<evidence type="ECO:0000313" key="3">
    <source>
        <dbReference type="Proteomes" id="UP000275078"/>
    </source>
</evidence>
<name>A0A3N4HGR2_ASCIM</name>
<dbReference type="Pfam" id="PF12937">
    <property type="entry name" value="F-box-like"/>
    <property type="match status" value="1"/>
</dbReference>
<dbReference type="Proteomes" id="UP000275078">
    <property type="component" value="Unassembled WGS sequence"/>
</dbReference>